<feature type="compositionally biased region" description="Basic residues" evidence="1">
    <location>
        <begin position="80"/>
        <end position="92"/>
    </location>
</feature>
<dbReference type="OMA" id="KEMRIQW"/>
<dbReference type="VEuPathDB" id="TriTrypDB:LpyrH10_10_1220"/>
<dbReference type="OrthoDB" id="273895at2759"/>
<reference evidence="2 3" key="1">
    <citation type="submission" date="2015-07" db="EMBL/GenBank/DDBJ databases">
        <title>High-quality genome of monoxenous trypanosomatid Leptomonas pyrrhocoris.</title>
        <authorList>
            <person name="Flegontov P."/>
            <person name="Butenko A."/>
            <person name="Firsov S."/>
            <person name="Vlcek C."/>
            <person name="Logacheva M.D."/>
            <person name="Field M."/>
            <person name="Filatov D."/>
            <person name="Flegontova O."/>
            <person name="Gerasimov E."/>
            <person name="Jackson A.P."/>
            <person name="Kelly S."/>
            <person name="Opperdoes F."/>
            <person name="O'Reilly A."/>
            <person name="Votypka J."/>
            <person name="Yurchenko V."/>
            <person name="Lukes J."/>
        </authorList>
    </citation>
    <scope>NUCLEOTIDE SEQUENCE [LARGE SCALE GENOMIC DNA]</scope>
    <source>
        <strain evidence="2">H10</strain>
    </source>
</reference>
<dbReference type="Proteomes" id="UP000037923">
    <property type="component" value="Unassembled WGS sequence"/>
</dbReference>
<name>A0A0M9G052_LEPPY</name>
<feature type="compositionally biased region" description="Basic and acidic residues" evidence="1">
    <location>
        <begin position="125"/>
        <end position="139"/>
    </location>
</feature>
<feature type="compositionally biased region" description="Basic and acidic residues" evidence="1">
    <location>
        <begin position="177"/>
        <end position="186"/>
    </location>
</feature>
<evidence type="ECO:0000313" key="2">
    <source>
        <dbReference type="EMBL" id="KPA79533.1"/>
    </source>
</evidence>
<gene>
    <name evidence="2" type="ORF">ABB37_05353</name>
</gene>
<dbReference type="RefSeq" id="XP_015657972.1">
    <property type="nucleotide sequence ID" value="XM_015803330.1"/>
</dbReference>
<feature type="compositionally biased region" description="Basic and acidic residues" evidence="1">
    <location>
        <begin position="41"/>
        <end position="65"/>
    </location>
</feature>
<dbReference type="AlphaFoldDB" id="A0A0M9G052"/>
<feature type="compositionally biased region" description="Basic residues" evidence="1">
    <location>
        <begin position="331"/>
        <end position="344"/>
    </location>
</feature>
<keyword evidence="3" id="KW-1185">Reference proteome</keyword>
<dbReference type="GeneID" id="26905643"/>
<accession>A0A0M9G052</accession>
<feature type="compositionally biased region" description="Basic and acidic residues" evidence="1">
    <location>
        <begin position="374"/>
        <end position="392"/>
    </location>
</feature>
<proteinExistence type="predicted"/>
<protein>
    <submittedName>
        <fullName evidence="2">Uncharacterized protein</fullName>
    </submittedName>
</protein>
<feature type="compositionally biased region" description="Polar residues" evidence="1">
    <location>
        <begin position="197"/>
        <end position="227"/>
    </location>
</feature>
<comment type="caution">
    <text evidence="2">The sequence shown here is derived from an EMBL/GenBank/DDBJ whole genome shotgun (WGS) entry which is preliminary data.</text>
</comment>
<evidence type="ECO:0000313" key="3">
    <source>
        <dbReference type="Proteomes" id="UP000037923"/>
    </source>
</evidence>
<dbReference type="EMBL" id="LGTL01000010">
    <property type="protein sequence ID" value="KPA79533.1"/>
    <property type="molecule type" value="Genomic_DNA"/>
</dbReference>
<feature type="compositionally biased region" description="Low complexity" evidence="1">
    <location>
        <begin position="66"/>
        <end position="79"/>
    </location>
</feature>
<organism evidence="2 3">
    <name type="scientific">Leptomonas pyrrhocoris</name>
    <name type="common">Firebug parasite</name>
    <dbReference type="NCBI Taxonomy" id="157538"/>
    <lineage>
        <taxon>Eukaryota</taxon>
        <taxon>Discoba</taxon>
        <taxon>Euglenozoa</taxon>
        <taxon>Kinetoplastea</taxon>
        <taxon>Metakinetoplastina</taxon>
        <taxon>Trypanosomatida</taxon>
        <taxon>Trypanosomatidae</taxon>
        <taxon>Leishmaniinae</taxon>
        <taxon>Leptomonas</taxon>
    </lineage>
</organism>
<feature type="compositionally biased region" description="Low complexity" evidence="1">
    <location>
        <begin position="346"/>
        <end position="370"/>
    </location>
</feature>
<feature type="region of interest" description="Disordered" evidence="1">
    <location>
        <begin position="23"/>
        <end position="227"/>
    </location>
</feature>
<feature type="region of interest" description="Disordered" evidence="1">
    <location>
        <begin position="328"/>
        <end position="419"/>
    </location>
</feature>
<sequence>MVASGAATSIDGVASATNALPSLASAPTLKSAEAEAAVGKGDGEEHEGRGTEGGKGEASSAHDKASSSSSSTVATSTRSKGGKKKPQKKKKASPPSASVVLVQATEEPQDDPAPTPVMPSTDEGDEKKEAAKEEMHSEMQEPALPTAADTSTRRATPPPPPPPNTQEEGTKDDDEPEAGKEIRCSDTEDSTEPSPFAASSTPHTDASLSFRSSATWPSSPASFTSPVRSKHDEVLEAATQAAIQAQERQLRHTLLSIFPAHLRAMNSENTQPTRDDARLHSTASTSLLMCCSPEPLLPLLNALCEDKAYVHAAWCRYEDDLAVQRAQNSIQRKRQRHSFNKGARRPASSVVTTTTSTPATTAAAAAAASSEHTAGGDRGAKEASDSDSHADDDASQPPESEWVEAAPAFTGPPRLPSATRIDNADAREEMAVASGFQWTPWRFFREKRRRSSSRSQGSSGAVTATAAVSFLTSKTGPTATSAAVSGSSTSTAGATTAVSSTVATSGVPPAPTPVGGGGVPPLLFSEVPSLPVLQVDADIPEDVTATVEAMTAEEQRSCARYVMSSGKLRNVCRDPYAFLVSRAKEMRIQWERQHPFE</sequence>
<evidence type="ECO:0000256" key="1">
    <source>
        <dbReference type="SAM" id="MobiDB-lite"/>
    </source>
</evidence>